<proteinExistence type="predicted"/>
<dbReference type="Proteomes" id="UP000186795">
    <property type="component" value="Unassembled WGS sequence"/>
</dbReference>
<feature type="transmembrane region" description="Helical" evidence="1">
    <location>
        <begin position="12"/>
        <end position="33"/>
    </location>
</feature>
<sequence length="225" mass="24979">MAHPIRRHAPLVIGLILVISVSLLLVNLFVYLAEEMMTGTTLQTDREILLQVAALRSPGVTLWMKGVTELGAKEWLIIGTVVGTLLLIRRKQMGDGILFALGMLGASGMNTVLKNAYERIRPEENPLLHAAGYSFPSGHAMGSIVFYGFLLYFSVKSRFSPWAKASCCLVWSALILLIGFSRIYLGVHYPTDVLAGWIAGMAILIQCIAVREGILYWRRKQTEDR</sequence>
<name>A0A1N7NDQ8_9BACL</name>
<dbReference type="PANTHER" id="PTHR14969:SF13">
    <property type="entry name" value="AT30094P"/>
    <property type="match status" value="1"/>
</dbReference>
<dbReference type="InterPro" id="IPR000326">
    <property type="entry name" value="PAP2/HPO"/>
</dbReference>
<dbReference type="SMART" id="SM00014">
    <property type="entry name" value="acidPPc"/>
    <property type="match status" value="1"/>
</dbReference>
<keyword evidence="1" id="KW-0812">Transmembrane</keyword>
<gene>
    <name evidence="3" type="ORF">SAMN05421790_108151</name>
</gene>
<keyword evidence="1" id="KW-0472">Membrane</keyword>
<dbReference type="CDD" id="cd03392">
    <property type="entry name" value="PAP2_like_2"/>
    <property type="match status" value="1"/>
</dbReference>
<evidence type="ECO:0000259" key="2">
    <source>
        <dbReference type="SMART" id="SM00014"/>
    </source>
</evidence>
<feature type="transmembrane region" description="Helical" evidence="1">
    <location>
        <begin position="165"/>
        <end position="185"/>
    </location>
</feature>
<dbReference type="Gene3D" id="1.20.144.10">
    <property type="entry name" value="Phosphatidic acid phosphatase type 2/haloperoxidase"/>
    <property type="match status" value="2"/>
</dbReference>
<dbReference type="PANTHER" id="PTHR14969">
    <property type="entry name" value="SPHINGOSINE-1-PHOSPHATE PHOSPHOHYDROLASE"/>
    <property type="match status" value="1"/>
</dbReference>
<feature type="transmembrane region" description="Helical" evidence="1">
    <location>
        <begin position="197"/>
        <end position="217"/>
    </location>
</feature>
<feature type="domain" description="Phosphatidic acid phosphatase type 2/haloperoxidase" evidence="2">
    <location>
        <begin position="96"/>
        <end position="208"/>
    </location>
</feature>
<dbReference type="AlphaFoldDB" id="A0A1N7NDQ8"/>
<dbReference type="OrthoDB" id="9789113at2"/>
<dbReference type="RefSeq" id="WP_076525577.1">
    <property type="nucleotide sequence ID" value="NZ_CP048103.1"/>
</dbReference>
<feature type="transmembrane region" description="Helical" evidence="1">
    <location>
        <begin position="133"/>
        <end position="153"/>
    </location>
</feature>
<keyword evidence="1" id="KW-1133">Transmembrane helix</keyword>
<evidence type="ECO:0000313" key="3">
    <source>
        <dbReference type="EMBL" id="SIS96484.1"/>
    </source>
</evidence>
<organism evidence="3 4">
    <name type="scientific">Kroppenstedtia eburnea</name>
    <dbReference type="NCBI Taxonomy" id="714067"/>
    <lineage>
        <taxon>Bacteria</taxon>
        <taxon>Bacillati</taxon>
        <taxon>Bacillota</taxon>
        <taxon>Bacilli</taxon>
        <taxon>Bacillales</taxon>
        <taxon>Thermoactinomycetaceae</taxon>
        <taxon>Kroppenstedtia</taxon>
    </lineage>
</organism>
<dbReference type="Pfam" id="PF01569">
    <property type="entry name" value="PAP2"/>
    <property type="match status" value="1"/>
</dbReference>
<keyword evidence="4" id="KW-1185">Reference proteome</keyword>
<protein>
    <submittedName>
        <fullName evidence="3">Undecaprenyl-diphosphatase</fullName>
    </submittedName>
</protein>
<dbReference type="InterPro" id="IPR036938">
    <property type="entry name" value="PAP2/HPO_sf"/>
</dbReference>
<dbReference type="SUPFAM" id="SSF48317">
    <property type="entry name" value="Acid phosphatase/Vanadium-dependent haloperoxidase"/>
    <property type="match status" value="1"/>
</dbReference>
<reference evidence="4" key="1">
    <citation type="submission" date="2017-01" db="EMBL/GenBank/DDBJ databases">
        <authorList>
            <person name="Varghese N."/>
            <person name="Submissions S."/>
        </authorList>
    </citation>
    <scope>NUCLEOTIDE SEQUENCE [LARGE SCALE GENOMIC DNA]</scope>
    <source>
        <strain evidence="4">DSM 45196</strain>
    </source>
</reference>
<accession>A0A1N7NDQ8</accession>
<evidence type="ECO:0000313" key="4">
    <source>
        <dbReference type="Proteomes" id="UP000186795"/>
    </source>
</evidence>
<dbReference type="EMBL" id="FTOD01000008">
    <property type="protein sequence ID" value="SIS96484.1"/>
    <property type="molecule type" value="Genomic_DNA"/>
</dbReference>
<evidence type="ECO:0000256" key="1">
    <source>
        <dbReference type="SAM" id="Phobius"/>
    </source>
</evidence>
<feature type="transmembrane region" description="Helical" evidence="1">
    <location>
        <begin position="96"/>
        <end position="113"/>
    </location>
</feature>